<keyword evidence="11" id="KW-1185">Reference proteome</keyword>
<evidence type="ECO:0000256" key="3">
    <source>
        <dbReference type="ARBA" id="ARBA00022679"/>
    </source>
</evidence>
<protein>
    <recommendedName>
        <fullName evidence="1">non-specific serine/threonine protein kinase</fullName>
        <ecNumber evidence="1">2.7.11.1</ecNumber>
    </recommendedName>
</protein>
<dbReference type="STRING" id="1858805.M5FRK2"/>
<evidence type="ECO:0000256" key="6">
    <source>
        <dbReference type="ARBA" id="ARBA00022840"/>
    </source>
</evidence>
<keyword evidence="2" id="KW-0723">Serine/threonine-protein kinase</keyword>
<dbReference type="RefSeq" id="XP_040625226.1">
    <property type="nucleotide sequence ID" value="XM_040769120.1"/>
</dbReference>
<dbReference type="GO" id="GO:0005737">
    <property type="term" value="C:cytoplasm"/>
    <property type="evidence" value="ECO:0007669"/>
    <property type="project" value="TreeGrafter"/>
</dbReference>
<evidence type="ECO:0000256" key="1">
    <source>
        <dbReference type="ARBA" id="ARBA00012513"/>
    </source>
</evidence>
<dbReference type="Proteomes" id="UP000030653">
    <property type="component" value="Unassembled WGS sequence"/>
</dbReference>
<gene>
    <name evidence="10" type="ORF">DACRYDRAFT_110769</name>
</gene>
<evidence type="ECO:0000256" key="2">
    <source>
        <dbReference type="ARBA" id="ARBA00022527"/>
    </source>
</evidence>
<dbReference type="GO" id="GO:0000245">
    <property type="term" value="P:spliceosomal complex assembly"/>
    <property type="evidence" value="ECO:0007669"/>
    <property type="project" value="TreeGrafter"/>
</dbReference>
<keyword evidence="6" id="KW-0067">ATP-binding</keyword>
<accession>M5FRK2</accession>
<dbReference type="EMBL" id="JH795873">
    <property type="protein sequence ID" value="EJT98328.1"/>
    <property type="molecule type" value="Genomic_DNA"/>
</dbReference>
<dbReference type="InterPro" id="IPR000719">
    <property type="entry name" value="Prot_kinase_dom"/>
</dbReference>
<evidence type="ECO:0000256" key="7">
    <source>
        <dbReference type="ARBA" id="ARBA00047899"/>
    </source>
</evidence>
<feature type="domain" description="Protein kinase" evidence="9">
    <location>
        <begin position="1"/>
        <end position="272"/>
    </location>
</feature>
<dbReference type="AlphaFoldDB" id="M5FRK2"/>
<dbReference type="EC" id="2.7.11.1" evidence="1"/>
<dbReference type="Pfam" id="PF00069">
    <property type="entry name" value="Pkinase"/>
    <property type="match status" value="1"/>
</dbReference>
<comment type="catalytic activity">
    <reaction evidence="8">
        <text>L-seryl-[protein] + ATP = O-phospho-L-seryl-[protein] + ADP + H(+)</text>
        <dbReference type="Rhea" id="RHEA:17989"/>
        <dbReference type="Rhea" id="RHEA-COMP:9863"/>
        <dbReference type="Rhea" id="RHEA-COMP:11604"/>
        <dbReference type="ChEBI" id="CHEBI:15378"/>
        <dbReference type="ChEBI" id="CHEBI:29999"/>
        <dbReference type="ChEBI" id="CHEBI:30616"/>
        <dbReference type="ChEBI" id="CHEBI:83421"/>
        <dbReference type="ChEBI" id="CHEBI:456216"/>
        <dbReference type="EC" id="2.7.11.1"/>
    </reaction>
</comment>
<dbReference type="OrthoDB" id="5979581at2759"/>
<comment type="catalytic activity">
    <reaction evidence="7">
        <text>L-threonyl-[protein] + ATP = O-phospho-L-threonyl-[protein] + ADP + H(+)</text>
        <dbReference type="Rhea" id="RHEA:46608"/>
        <dbReference type="Rhea" id="RHEA-COMP:11060"/>
        <dbReference type="Rhea" id="RHEA-COMP:11605"/>
        <dbReference type="ChEBI" id="CHEBI:15378"/>
        <dbReference type="ChEBI" id="CHEBI:30013"/>
        <dbReference type="ChEBI" id="CHEBI:30616"/>
        <dbReference type="ChEBI" id="CHEBI:61977"/>
        <dbReference type="ChEBI" id="CHEBI:456216"/>
        <dbReference type="EC" id="2.7.11.1"/>
    </reaction>
</comment>
<dbReference type="InterPro" id="IPR051334">
    <property type="entry name" value="SRPK"/>
</dbReference>
<dbReference type="GO" id="GO:0005634">
    <property type="term" value="C:nucleus"/>
    <property type="evidence" value="ECO:0007669"/>
    <property type="project" value="TreeGrafter"/>
</dbReference>
<dbReference type="PROSITE" id="PS50011">
    <property type="entry name" value="PROTEIN_KINASE_DOM"/>
    <property type="match status" value="1"/>
</dbReference>
<dbReference type="GO" id="GO:0050684">
    <property type="term" value="P:regulation of mRNA processing"/>
    <property type="evidence" value="ECO:0007669"/>
    <property type="project" value="TreeGrafter"/>
</dbReference>
<keyword evidence="4" id="KW-0547">Nucleotide-binding</keyword>
<proteinExistence type="predicted"/>
<evidence type="ECO:0000256" key="8">
    <source>
        <dbReference type="ARBA" id="ARBA00048679"/>
    </source>
</evidence>
<dbReference type="PANTHER" id="PTHR47634:SF9">
    <property type="entry name" value="PROTEIN KINASE DOMAIN-CONTAINING PROTEIN-RELATED"/>
    <property type="match status" value="1"/>
</dbReference>
<name>M5FRK2_DACPD</name>
<keyword evidence="5 10" id="KW-0418">Kinase</keyword>
<sequence>MVWLAYDNKDARHVALKIFAARTHVKEYERLIDLYAMFNEKNTQGQADHIARLLHHFEHSVGPSGTHFCVVSEVLGPDLYSLLRSRKWQNLPEESIKTVARQLLQTLDFLHTDCRVVHANLKATNILLSIKAIDEDIESELAQNPTELYYLPESESHSSITDAHLPRYIVRSHRPSFGTHSVDIEALQIKLIDFTCTQKLDTTSQVPTIEPTGLWAPEVIVGYRWTEAAEIWTAALVIYTAWMGTEVIDASAGAKRSPRFSGELGANDYPPG</sequence>
<evidence type="ECO:0000259" key="9">
    <source>
        <dbReference type="PROSITE" id="PS50011"/>
    </source>
</evidence>
<dbReference type="SUPFAM" id="SSF56112">
    <property type="entry name" value="Protein kinase-like (PK-like)"/>
    <property type="match status" value="1"/>
</dbReference>
<organism evidence="10 11">
    <name type="scientific">Dacryopinax primogenitus (strain DJM 731)</name>
    <name type="common">Brown rot fungus</name>
    <dbReference type="NCBI Taxonomy" id="1858805"/>
    <lineage>
        <taxon>Eukaryota</taxon>
        <taxon>Fungi</taxon>
        <taxon>Dikarya</taxon>
        <taxon>Basidiomycota</taxon>
        <taxon>Agaricomycotina</taxon>
        <taxon>Dacrymycetes</taxon>
        <taxon>Dacrymycetales</taxon>
        <taxon>Dacrymycetaceae</taxon>
        <taxon>Dacryopinax</taxon>
    </lineage>
</organism>
<dbReference type="HOGENOM" id="CLU_000288_81_13_1"/>
<evidence type="ECO:0000256" key="4">
    <source>
        <dbReference type="ARBA" id="ARBA00022741"/>
    </source>
</evidence>
<dbReference type="InterPro" id="IPR011009">
    <property type="entry name" value="Kinase-like_dom_sf"/>
</dbReference>
<dbReference type="GO" id="GO:0004674">
    <property type="term" value="F:protein serine/threonine kinase activity"/>
    <property type="evidence" value="ECO:0007669"/>
    <property type="project" value="UniProtKB-KW"/>
</dbReference>
<dbReference type="PANTHER" id="PTHR47634">
    <property type="entry name" value="PROTEIN KINASE DOMAIN-CONTAINING PROTEIN-RELATED"/>
    <property type="match status" value="1"/>
</dbReference>
<keyword evidence="3" id="KW-0808">Transferase</keyword>
<evidence type="ECO:0000313" key="10">
    <source>
        <dbReference type="EMBL" id="EJT98328.1"/>
    </source>
</evidence>
<dbReference type="Gene3D" id="1.10.510.10">
    <property type="entry name" value="Transferase(Phosphotransferase) domain 1"/>
    <property type="match status" value="1"/>
</dbReference>
<reference evidence="10 11" key="1">
    <citation type="journal article" date="2012" name="Science">
        <title>The Paleozoic origin of enzymatic lignin decomposition reconstructed from 31 fungal genomes.</title>
        <authorList>
            <person name="Floudas D."/>
            <person name="Binder M."/>
            <person name="Riley R."/>
            <person name="Barry K."/>
            <person name="Blanchette R.A."/>
            <person name="Henrissat B."/>
            <person name="Martinez A.T."/>
            <person name="Otillar R."/>
            <person name="Spatafora J.W."/>
            <person name="Yadav J.S."/>
            <person name="Aerts A."/>
            <person name="Benoit I."/>
            <person name="Boyd A."/>
            <person name="Carlson A."/>
            <person name="Copeland A."/>
            <person name="Coutinho P.M."/>
            <person name="de Vries R.P."/>
            <person name="Ferreira P."/>
            <person name="Findley K."/>
            <person name="Foster B."/>
            <person name="Gaskell J."/>
            <person name="Glotzer D."/>
            <person name="Gorecki P."/>
            <person name="Heitman J."/>
            <person name="Hesse C."/>
            <person name="Hori C."/>
            <person name="Igarashi K."/>
            <person name="Jurgens J.A."/>
            <person name="Kallen N."/>
            <person name="Kersten P."/>
            <person name="Kohler A."/>
            <person name="Kuees U."/>
            <person name="Kumar T.K.A."/>
            <person name="Kuo A."/>
            <person name="LaButti K."/>
            <person name="Larrondo L.F."/>
            <person name="Lindquist E."/>
            <person name="Ling A."/>
            <person name="Lombard V."/>
            <person name="Lucas S."/>
            <person name="Lundell T."/>
            <person name="Martin R."/>
            <person name="McLaughlin D.J."/>
            <person name="Morgenstern I."/>
            <person name="Morin E."/>
            <person name="Murat C."/>
            <person name="Nagy L.G."/>
            <person name="Nolan M."/>
            <person name="Ohm R.A."/>
            <person name="Patyshakuliyeva A."/>
            <person name="Rokas A."/>
            <person name="Ruiz-Duenas F.J."/>
            <person name="Sabat G."/>
            <person name="Salamov A."/>
            <person name="Samejima M."/>
            <person name="Schmutz J."/>
            <person name="Slot J.C."/>
            <person name="St John F."/>
            <person name="Stenlid J."/>
            <person name="Sun H."/>
            <person name="Sun S."/>
            <person name="Syed K."/>
            <person name="Tsang A."/>
            <person name="Wiebenga A."/>
            <person name="Young D."/>
            <person name="Pisabarro A."/>
            <person name="Eastwood D.C."/>
            <person name="Martin F."/>
            <person name="Cullen D."/>
            <person name="Grigoriev I.V."/>
            <person name="Hibbett D.S."/>
        </authorList>
    </citation>
    <scope>NUCLEOTIDE SEQUENCE [LARGE SCALE GENOMIC DNA]</scope>
    <source>
        <strain evidence="10 11">DJM-731 SS1</strain>
    </source>
</reference>
<evidence type="ECO:0000313" key="11">
    <source>
        <dbReference type="Proteomes" id="UP000030653"/>
    </source>
</evidence>
<dbReference type="GO" id="GO:0005524">
    <property type="term" value="F:ATP binding"/>
    <property type="evidence" value="ECO:0007669"/>
    <property type="project" value="UniProtKB-KW"/>
</dbReference>
<dbReference type="Gene3D" id="3.30.200.20">
    <property type="entry name" value="Phosphorylase Kinase, domain 1"/>
    <property type="match status" value="1"/>
</dbReference>
<dbReference type="SMART" id="SM00220">
    <property type="entry name" value="S_TKc"/>
    <property type="match status" value="1"/>
</dbReference>
<evidence type="ECO:0000256" key="5">
    <source>
        <dbReference type="ARBA" id="ARBA00022777"/>
    </source>
</evidence>
<dbReference type="GeneID" id="63684182"/>